<feature type="domain" description="XdhC- CoxI" evidence="1">
    <location>
        <begin position="16"/>
        <end position="70"/>
    </location>
</feature>
<dbReference type="InterPro" id="IPR027051">
    <property type="entry name" value="XdhC_Rossmann_dom"/>
</dbReference>
<dbReference type="PANTHER" id="PTHR30388:SF4">
    <property type="entry name" value="MOLYBDENUM COFACTOR INSERTION CHAPERONE PAOD"/>
    <property type="match status" value="1"/>
</dbReference>
<dbReference type="Pfam" id="PF13478">
    <property type="entry name" value="XdhC_C"/>
    <property type="match status" value="1"/>
</dbReference>
<evidence type="ECO:0000313" key="6">
    <source>
        <dbReference type="EMBL" id="CUV54915.1"/>
    </source>
</evidence>
<accession>A0A0S4XG25</accession>
<dbReference type="EMBL" id="LN899820">
    <property type="protein sequence ID" value="CUV54915.1"/>
    <property type="molecule type" value="Genomic_DNA"/>
</dbReference>
<dbReference type="EMBL" id="LN899824">
    <property type="protein sequence ID" value="CUV30821.1"/>
    <property type="molecule type" value="Genomic_DNA"/>
</dbReference>
<dbReference type="InterPro" id="IPR003777">
    <property type="entry name" value="XdhC_CoxI"/>
</dbReference>
<dbReference type="EMBL" id="LN899827">
    <property type="protein sequence ID" value="CUV46566.1"/>
    <property type="molecule type" value="Genomic_DNA"/>
</dbReference>
<organism evidence="7">
    <name type="scientific">Ralstonia solanacearum</name>
    <name type="common">Pseudomonas solanacearum</name>
    <dbReference type="NCBI Taxonomy" id="305"/>
    <lineage>
        <taxon>Bacteria</taxon>
        <taxon>Pseudomonadati</taxon>
        <taxon>Pseudomonadota</taxon>
        <taxon>Betaproteobacteria</taxon>
        <taxon>Burkholderiales</taxon>
        <taxon>Burkholderiaceae</taxon>
        <taxon>Ralstonia</taxon>
        <taxon>Ralstonia solanacearum species complex</taxon>
    </lineage>
</organism>
<evidence type="ECO:0000313" key="5">
    <source>
        <dbReference type="EMBL" id="CUV46566.1"/>
    </source>
</evidence>
<gene>
    <name evidence="7" type="ORF">RD1301_v1_2870008</name>
    <name evidence="3" type="ORF">RUN1985_v1_710097</name>
    <name evidence="6" type="ORF">RUN215_v1_410051</name>
    <name evidence="4" type="ORF">TF3108_v1_1090011</name>
    <name evidence="5" type="ORF">TO10_v1_620010</name>
</gene>
<dbReference type="InterPro" id="IPR036291">
    <property type="entry name" value="NAD(P)-bd_dom_sf"/>
</dbReference>
<dbReference type="EMBL" id="LN899822">
    <property type="protein sequence ID" value="CUV62909.1"/>
    <property type="molecule type" value="Genomic_DNA"/>
</dbReference>
<sequence length="337" mass="36303">MMQGVDLQVLAAARQWAAEGRRFALVTVARTWGSAPRPPGSWLALREDGLVQGSVSGGCVEDDLIARMRDGCLCGSLPFVCRYGVTKDEATRFGLPCGGTLELVVEPAPDVALLKALAERLARRELVLRHVDVARGTTSITSAQRDSALTWDGTRLTMVYGPQWRLLIVGAGQVSRYLAQMAQALDYDVTVCDPREEYGPTWDVPGARLATTMPDDTLLAMAPDARCAVVALTHDPKLDDMVLLEALRSPAFYVGALGSHLNSMRRRERLAQYFDFTEEALARLHGPVGLPIGSHTPPEIAVAILAEMTAVKNGAALPVTRTTAATQTDHASACEVP</sequence>
<dbReference type="PANTHER" id="PTHR30388">
    <property type="entry name" value="ALDEHYDE OXIDOREDUCTASE MOLYBDENUM COFACTOR ASSEMBLY PROTEIN"/>
    <property type="match status" value="1"/>
</dbReference>
<evidence type="ECO:0000259" key="1">
    <source>
        <dbReference type="Pfam" id="PF02625"/>
    </source>
</evidence>
<evidence type="ECO:0000313" key="3">
    <source>
        <dbReference type="EMBL" id="CUV30821.1"/>
    </source>
</evidence>
<dbReference type="EMBL" id="LN899826">
    <property type="protein sequence ID" value="CUV42163.1"/>
    <property type="molecule type" value="Genomic_DNA"/>
</dbReference>
<dbReference type="Pfam" id="PF02625">
    <property type="entry name" value="XdhC_CoxI"/>
    <property type="match status" value="1"/>
</dbReference>
<dbReference type="InterPro" id="IPR052698">
    <property type="entry name" value="MoCofactor_Util/Proc"/>
</dbReference>
<reference evidence="7" key="1">
    <citation type="submission" date="2015-10" db="EMBL/GenBank/DDBJ databases">
        <authorList>
            <person name="Gilbert D.G."/>
        </authorList>
    </citation>
    <scope>NUCLEOTIDE SEQUENCE</scope>
    <source>
        <strain evidence="7">Phyl III-seqv23</strain>
    </source>
</reference>
<dbReference type="AlphaFoldDB" id="A0A0S4XG25"/>
<protein>
    <submittedName>
        <fullName evidence="7">Putative xanthine and co dehydrogenases maturation factor protein</fullName>
    </submittedName>
</protein>
<dbReference type="Gene3D" id="3.40.50.720">
    <property type="entry name" value="NAD(P)-binding Rossmann-like Domain"/>
    <property type="match status" value="1"/>
</dbReference>
<evidence type="ECO:0000313" key="4">
    <source>
        <dbReference type="EMBL" id="CUV42163.1"/>
    </source>
</evidence>
<name>A0A0S4XG25_RALSL</name>
<dbReference type="SUPFAM" id="SSF51735">
    <property type="entry name" value="NAD(P)-binding Rossmann-fold domains"/>
    <property type="match status" value="1"/>
</dbReference>
<evidence type="ECO:0000259" key="2">
    <source>
        <dbReference type="Pfam" id="PF13478"/>
    </source>
</evidence>
<feature type="domain" description="XdhC Rossmann" evidence="2">
    <location>
        <begin position="166"/>
        <end position="308"/>
    </location>
</feature>
<proteinExistence type="predicted"/>
<evidence type="ECO:0000313" key="7">
    <source>
        <dbReference type="EMBL" id="CUV62909.1"/>
    </source>
</evidence>